<dbReference type="GO" id="GO:0003949">
    <property type="term" value="F:1-(5-phosphoribosyl)-5-[(5-phosphoribosylamino)methylideneamino]imidazole-4-carboxamide isomerase activity"/>
    <property type="evidence" value="ECO:0007669"/>
    <property type="project" value="UniProtKB-UniRule"/>
</dbReference>
<sequence>MFTIYPAIDLRGGRCVRLLHGKAEHETVYFEDPLEAAEKWIAEGAEWLHVVDLDGAFTGKPAHLEVISRIAALGCKIQVGGGIRNEEIVESTLAAGASRVVLGTSAVEKPEFPANAVSRFGSQSIAVGLDAKDGKLALRGWVKGTEINTLDFARKMEDVGVETVIHTDIATDGALTGPNLLSQAELADSCGLSVITSGGVSSQADVEALAKLSQDHANIAGVIVGRALYEGRVSVREMIESTKPGK</sequence>
<dbReference type="EC" id="5.3.1.16" evidence="9 11"/>
<keyword evidence="8 9" id="KW-0413">Isomerase</keyword>
<dbReference type="InterPro" id="IPR006062">
    <property type="entry name" value="His_biosynth"/>
</dbReference>
<dbReference type="InterPro" id="IPR013785">
    <property type="entry name" value="Aldolase_TIM"/>
</dbReference>
<feature type="active site" description="Proton acceptor" evidence="9">
    <location>
        <position position="9"/>
    </location>
</feature>
<dbReference type="FunFam" id="3.20.20.70:FF:000009">
    <property type="entry name" value="1-(5-phosphoribosyl)-5-[(5-phosphoribosylamino)methylideneamino] imidazole-4-carboxamide isomerase"/>
    <property type="match status" value="1"/>
</dbReference>
<name>A0A7X1AYP1_9BACT</name>
<comment type="caution">
    <text evidence="12">The sequence shown here is derived from an EMBL/GenBank/DDBJ whole genome shotgun (WGS) entry which is preliminary data.</text>
</comment>
<evidence type="ECO:0000256" key="2">
    <source>
        <dbReference type="ARBA" id="ARBA00004496"/>
    </source>
</evidence>
<comment type="pathway">
    <text evidence="3 9 11">Amino-acid biosynthesis; L-histidine biosynthesis; L-histidine from 5-phospho-alpha-D-ribose 1-diphosphate: step 4/9.</text>
</comment>
<evidence type="ECO:0000256" key="4">
    <source>
        <dbReference type="ARBA" id="ARBA00009667"/>
    </source>
</evidence>
<evidence type="ECO:0000256" key="5">
    <source>
        <dbReference type="ARBA" id="ARBA00022490"/>
    </source>
</evidence>
<comment type="similarity">
    <text evidence="4 9 10">Belongs to the HisA/HisF family.</text>
</comment>
<evidence type="ECO:0000256" key="6">
    <source>
        <dbReference type="ARBA" id="ARBA00022605"/>
    </source>
</evidence>
<dbReference type="GO" id="GO:0005737">
    <property type="term" value="C:cytoplasm"/>
    <property type="evidence" value="ECO:0007669"/>
    <property type="project" value="UniProtKB-SubCell"/>
</dbReference>
<dbReference type="EMBL" id="JACHVA010000053">
    <property type="protein sequence ID" value="MBC2601363.1"/>
    <property type="molecule type" value="Genomic_DNA"/>
</dbReference>
<dbReference type="NCBIfam" id="TIGR00007">
    <property type="entry name" value="1-(5-phosphoribosyl)-5-[(5-phosphoribosylamino)methylideneamino]imidazole-4-carboxamide isomerase"/>
    <property type="match status" value="1"/>
</dbReference>
<dbReference type="PANTHER" id="PTHR43090">
    <property type="entry name" value="1-(5-PHOSPHORIBOSYL)-5-[(5-PHOSPHORIBOSYLAMINO)METHYLIDENEAMINO] IMIDAZOLE-4-CARBOXAMIDE ISOMERASE"/>
    <property type="match status" value="1"/>
</dbReference>
<dbReference type="PANTHER" id="PTHR43090:SF2">
    <property type="entry name" value="1-(5-PHOSPHORIBOSYL)-5-[(5-PHOSPHORIBOSYLAMINO)METHYLIDENEAMINO] IMIDAZOLE-4-CARBOXAMIDE ISOMERASE"/>
    <property type="match status" value="1"/>
</dbReference>
<dbReference type="GO" id="GO:0000162">
    <property type="term" value="P:L-tryptophan biosynthetic process"/>
    <property type="evidence" value="ECO:0007669"/>
    <property type="project" value="TreeGrafter"/>
</dbReference>
<keyword evidence="5 9" id="KW-0963">Cytoplasm</keyword>
<dbReference type="AlphaFoldDB" id="A0A7X1AYP1"/>
<dbReference type="InterPro" id="IPR023016">
    <property type="entry name" value="HisA/PriA"/>
</dbReference>
<accession>A0A7X1AYP1</accession>
<gene>
    <name evidence="9 12" type="primary">hisA</name>
    <name evidence="12" type="ORF">H5P30_06190</name>
</gene>
<feature type="active site" description="Proton donor" evidence="9">
    <location>
        <position position="130"/>
    </location>
</feature>
<organism evidence="12 13">
    <name type="scientific">Puniceicoccus vermicola</name>
    <dbReference type="NCBI Taxonomy" id="388746"/>
    <lineage>
        <taxon>Bacteria</taxon>
        <taxon>Pseudomonadati</taxon>
        <taxon>Verrucomicrobiota</taxon>
        <taxon>Opitutia</taxon>
        <taxon>Puniceicoccales</taxon>
        <taxon>Puniceicoccaceae</taxon>
        <taxon>Puniceicoccus</taxon>
    </lineage>
</organism>
<comment type="subcellular location">
    <subcellularLocation>
        <location evidence="2 9 11">Cytoplasm</location>
    </subcellularLocation>
</comment>
<proteinExistence type="inferred from homology"/>
<evidence type="ECO:0000256" key="8">
    <source>
        <dbReference type="ARBA" id="ARBA00023235"/>
    </source>
</evidence>
<keyword evidence="6 9" id="KW-0028">Amino-acid biosynthesis</keyword>
<evidence type="ECO:0000256" key="9">
    <source>
        <dbReference type="HAMAP-Rule" id="MF_01014"/>
    </source>
</evidence>
<dbReference type="Pfam" id="PF00977">
    <property type="entry name" value="His_biosynth"/>
    <property type="match status" value="1"/>
</dbReference>
<evidence type="ECO:0000313" key="13">
    <source>
        <dbReference type="Proteomes" id="UP000525652"/>
    </source>
</evidence>
<dbReference type="SUPFAM" id="SSF51366">
    <property type="entry name" value="Ribulose-phoshate binding barrel"/>
    <property type="match status" value="1"/>
</dbReference>
<evidence type="ECO:0000256" key="11">
    <source>
        <dbReference type="RuleBase" id="RU003658"/>
    </source>
</evidence>
<evidence type="ECO:0000256" key="7">
    <source>
        <dbReference type="ARBA" id="ARBA00023102"/>
    </source>
</evidence>
<dbReference type="Gene3D" id="3.20.20.70">
    <property type="entry name" value="Aldolase class I"/>
    <property type="match status" value="1"/>
</dbReference>
<dbReference type="InterPro" id="IPR044524">
    <property type="entry name" value="Isoase_HisA-like"/>
</dbReference>
<dbReference type="GO" id="GO:0000105">
    <property type="term" value="P:L-histidine biosynthetic process"/>
    <property type="evidence" value="ECO:0007669"/>
    <property type="project" value="UniProtKB-UniRule"/>
</dbReference>
<dbReference type="Proteomes" id="UP000525652">
    <property type="component" value="Unassembled WGS sequence"/>
</dbReference>
<evidence type="ECO:0000313" key="12">
    <source>
        <dbReference type="EMBL" id="MBC2601363.1"/>
    </source>
</evidence>
<dbReference type="HAMAP" id="MF_01014">
    <property type="entry name" value="HisA"/>
    <property type="match status" value="1"/>
</dbReference>
<dbReference type="UniPathway" id="UPA00031">
    <property type="reaction ID" value="UER00009"/>
</dbReference>
<protein>
    <recommendedName>
        <fullName evidence="9 11">1-(5-phosphoribosyl)-5-[(5-phosphoribosylamino)methylideneamino] imidazole-4-carboxamide isomerase</fullName>
        <ecNumber evidence="9 11">5.3.1.16</ecNumber>
    </recommendedName>
    <alternativeName>
        <fullName evidence="9">Phosphoribosylformimino-5-aminoimidazole carboxamide ribotide isomerase</fullName>
    </alternativeName>
</protein>
<evidence type="ECO:0000256" key="1">
    <source>
        <dbReference type="ARBA" id="ARBA00000901"/>
    </source>
</evidence>
<dbReference type="CDD" id="cd04732">
    <property type="entry name" value="HisA"/>
    <property type="match status" value="1"/>
</dbReference>
<reference evidence="12 13" key="1">
    <citation type="submission" date="2020-07" db="EMBL/GenBank/DDBJ databases">
        <authorList>
            <person name="Feng X."/>
        </authorList>
    </citation>
    <scope>NUCLEOTIDE SEQUENCE [LARGE SCALE GENOMIC DNA]</scope>
    <source>
        <strain evidence="12 13">JCM14086</strain>
    </source>
</reference>
<keyword evidence="7 9" id="KW-0368">Histidine biosynthesis</keyword>
<keyword evidence="13" id="KW-1185">Reference proteome</keyword>
<dbReference type="InterPro" id="IPR011060">
    <property type="entry name" value="RibuloseP-bd_barrel"/>
</dbReference>
<evidence type="ECO:0000256" key="3">
    <source>
        <dbReference type="ARBA" id="ARBA00005133"/>
    </source>
</evidence>
<comment type="catalytic activity">
    <reaction evidence="1 9 11">
        <text>1-(5-phospho-beta-D-ribosyl)-5-[(5-phospho-beta-D-ribosylamino)methylideneamino]imidazole-4-carboxamide = 5-[(5-phospho-1-deoxy-D-ribulos-1-ylimino)methylamino]-1-(5-phospho-beta-D-ribosyl)imidazole-4-carboxamide</text>
        <dbReference type="Rhea" id="RHEA:15469"/>
        <dbReference type="ChEBI" id="CHEBI:58435"/>
        <dbReference type="ChEBI" id="CHEBI:58525"/>
        <dbReference type="EC" id="5.3.1.16"/>
    </reaction>
</comment>
<evidence type="ECO:0000256" key="10">
    <source>
        <dbReference type="RuleBase" id="RU003657"/>
    </source>
</evidence>
<dbReference type="InterPro" id="IPR006063">
    <property type="entry name" value="HisA_bact_arch"/>
</dbReference>